<dbReference type="EMBL" id="GGEC01085703">
    <property type="protein sequence ID" value="MBX66187.1"/>
    <property type="molecule type" value="Transcribed_RNA"/>
</dbReference>
<dbReference type="AlphaFoldDB" id="A0A2P2QH15"/>
<protein>
    <submittedName>
        <fullName evidence="1">Uncharacterized protein</fullName>
    </submittedName>
</protein>
<name>A0A2P2QH15_RHIMU</name>
<proteinExistence type="predicted"/>
<sequence length="30" mass="3625">MLFCQTKKGEHWGHSRIDRIKILPCIYHTI</sequence>
<evidence type="ECO:0000313" key="1">
    <source>
        <dbReference type="EMBL" id="MBX66187.1"/>
    </source>
</evidence>
<reference evidence="1" key="1">
    <citation type="submission" date="2018-02" db="EMBL/GenBank/DDBJ databases">
        <title>Rhizophora mucronata_Transcriptome.</title>
        <authorList>
            <person name="Meera S.P."/>
            <person name="Sreeshan A."/>
            <person name="Augustine A."/>
        </authorList>
    </citation>
    <scope>NUCLEOTIDE SEQUENCE</scope>
    <source>
        <tissue evidence="1">Leaf</tissue>
    </source>
</reference>
<organism evidence="1">
    <name type="scientific">Rhizophora mucronata</name>
    <name type="common">Asiatic mangrove</name>
    <dbReference type="NCBI Taxonomy" id="61149"/>
    <lineage>
        <taxon>Eukaryota</taxon>
        <taxon>Viridiplantae</taxon>
        <taxon>Streptophyta</taxon>
        <taxon>Embryophyta</taxon>
        <taxon>Tracheophyta</taxon>
        <taxon>Spermatophyta</taxon>
        <taxon>Magnoliopsida</taxon>
        <taxon>eudicotyledons</taxon>
        <taxon>Gunneridae</taxon>
        <taxon>Pentapetalae</taxon>
        <taxon>rosids</taxon>
        <taxon>fabids</taxon>
        <taxon>Malpighiales</taxon>
        <taxon>Rhizophoraceae</taxon>
        <taxon>Rhizophora</taxon>
    </lineage>
</organism>
<accession>A0A2P2QH15</accession>